<evidence type="ECO:0000313" key="1">
    <source>
        <dbReference type="Proteomes" id="UP000887576"/>
    </source>
</evidence>
<protein>
    <submittedName>
        <fullName evidence="2">Uncharacterized protein</fullName>
    </submittedName>
</protein>
<accession>A0AC34QHV3</accession>
<proteinExistence type="predicted"/>
<organism evidence="1 2">
    <name type="scientific">Panagrolaimus sp. JU765</name>
    <dbReference type="NCBI Taxonomy" id="591449"/>
    <lineage>
        <taxon>Eukaryota</taxon>
        <taxon>Metazoa</taxon>
        <taxon>Ecdysozoa</taxon>
        <taxon>Nematoda</taxon>
        <taxon>Chromadorea</taxon>
        <taxon>Rhabditida</taxon>
        <taxon>Tylenchina</taxon>
        <taxon>Panagrolaimomorpha</taxon>
        <taxon>Panagrolaimoidea</taxon>
        <taxon>Panagrolaimidae</taxon>
        <taxon>Panagrolaimus</taxon>
    </lineage>
</organism>
<evidence type="ECO:0000313" key="2">
    <source>
        <dbReference type="WBParaSite" id="JU765_v2.g16593.t1"/>
    </source>
</evidence>
<reference evidence="2" key="1">
    <citation type="submission" date="2022-11" db="UniProtKB">
        <authorList>
            <consortium name="WormBaseParasite"/>
        </authorList>
    </citation>
    <scope>IDENTIFICATION</scope>
</reference>
<dbReference type="WBParaSite" id="JU765_v2.g16593.t1">
    <property type="protein sequence ID" value="JU765_v2.g16593.t1"/>
    <property type="gene ID" value="JU765_v2.g16593"/>
</dbReference>
<sequence>MGWPSDQKDKIPGRFDNGDVNPAKKLRLEVFRATPQSFFALFKFIENSYIQTQKDWKVTCWKFDAALKPRSLDPAIHIDGDELPEWTWSPKERPNIDYESDGLRRYDRTRLFEKENIMANVDGLTEKVYHLTISDKRK</sequence>
<name>A0AC34QHV3_9BILA</name>
<dbReference type="Proteomes" id="UP000887576">
    <property type="component" value="Unplaced"/>
</dbReference>